<evidence type="ECO:0000313" key="3">
    <source>
        <dbReference type="EMBL" id="OTG03072.1"/>
    </source>
</evidence>
<dbReference type="OMA" id="HHCMKER"/>
<protein>
    <submittedName>
        <fullName evidence="3">Uncharacterized protein</fullName>
    </submittedName>
</protein>
<dbReference type="AlphaFoldDB" id="A0A251SX93"/>
<evidence type="ECO:0000256" key="1">
    <source>
        <dbReference type="SAM" id="MobiDB-lite"/>
    </source>
</evidence>
<dbReference type="Gramene" id="mRNA:HanXRQr2_Chr13g0608031">
    <property type="protein sequence ID" value="mRNA:HanXRQr2_Chr13g0608031"/>
    <property type="gene ID" value="HanXRQr2_Chr13g0608031"/>
</dbReference>
<feature type="compositionally biased region" description="Low complexity" evidence="1">
    <location>
        <begin position="191"/>
        <end position="213"/>
    </location>
</feature>
<organism evidence="3 4">
    <name type="scientific">Helianthus annuus</name>
    <name type="common">Common sunflower</name>
    <dbReference type="NCBI Taxonomy" id="4232"/>
    <lineage>
        <taxon>Eukaryota</taxon>
        <taxon>Viridiplantae</taxon>
        <taxon>Streptophyta</taxon>
        <taxon>Embryophyta</taxon>
        <taxon>Tracheophyta</taxon>
        <taxon>Spermatophyta</taxon>
        <taxon>Magnoliopsida</taxon>
        <taxon>eudicotyledons</taxon>
        <taxon>Gunneridae</taxon>
        <taxon>Pentapetalae</taxon>
        <taxon>asterids</taxon>
        <taxon>campanulids</taxon>
        <taxon>Asterales</taxon>
        <taxon>Asteraceae</taxon>
        <taxon>Asteroideae</taxon>
        <taxon>Heliantheae alliance</taxon>
        <taxon>Heliantheae</taxon>
        <taxon>Helianthus</taxon>
    </lineage>
</organism>
<feature type="compositionally biased region" description="Polar residues" evidence="1">
    <location>
        <begin position="330"/>
        <end position="345"/>
    </location>
</feature>
<dbReference type="InParanoid" id="A0A251SX93"/>
<feature type="region of interest" description="Disordered" evidence="1">
    <location>
        <begin position="191"/>
        <end position="226"/>
    </location>
</feature>
<dbReference type="FunCoup" id="A0A251SX93">
    <property type="interactions" value="1338"/>
</dbReference>
<evidence type="ECO:0000313" key="2">
    <source>
        <dbReference type="EMBL" id="KAF5775080.1"/>
    </source>
</evidence>
<proteinExistence type="predicted"/>
<keyword evidence="4" id="KW-1185">Reference proteome</keyword>
<dbReference type="PANTHER" id="PTHR34460:SF2">
    <property type="entry name" value="OS04G0405500 PROTEIN"/>
    <property type="match status" value="1"/>
</dbReference>
<sequence>MEGLQDDTGDGSMQCTEHPFKNNTPAGGICAICLQEKLGKLVSSSFPIAVFPSSSSSSPSFRSDINNITTTAANNNSSNNSTTTVVNTAVPPRLLNSNTQITQITQTNTTTTATNCHHYQYQSNRSRILYLIGQKKKKKKDQNILITGQTSHDRNTIVYKRSKSTADGLRYMNADNTSPHNKRGFWSFIHSQKPSHSTSTSSSKAKTLTSISSNTMSASTRSQRDNENEITIVENNESPCHHASFDRKVSRSRSVGCGSRSFSGDFFERISTGFGDCTLRRVESHRERKSQVSVVRNNGQDCIKERVRCGGLFSGFMITSSSSSSSSSSHWVVSNSTTKETNNDNGGTGKVTSAVAGKERSWGWALASPIRAFSKPTTSKRENSNKNVTPNLGAIPSLLSLGVTKMAKMVESYYFMENGIEENKVNGGWKCVK</sequence>
<dbReference type="EMBL" id="CM007902">
    <property type="protein sequence ID" value="OTG03072.1"/>
    <property type="molecule type" value="Genomic_DNA"/>
</dbReference>
<reference evidence="3" key="2">
    <citation type="submission" date="2017-02" db="EMBL/GenBank/DDBJ databases">
        <title>Sunflower complete genome.</title>
        <authorList>
            <person name="Langlade N."/>
            <person name="Munos S."/>
        </authorList>
    </citation>
    <scope>NUCLEOTIDE SEQUENCE [LARGE SCALE GENOMIC DNA]</scope>
    <source>
        <tissue evidence="3">Leaves</tissue>
    </source>
</reference>
<reference evidence="2" key="3">
    <citation type="submission" date="2020-06" db="EMBL/GenBank/DDBJ databases">
        <title>Helianthus annuus Genome sequencing and assembly Release 2.</title>
        <authorList>
            <person name="Gouzy J."/>
            <person name="Langlade N."/>
            <person name="Munos S."/>
        </authorList>
    </citation>
    <scope>NUCLEOTIDE SEQUENCE</scope>
    <source>
        <tissue evidence="2">Leaves</tissue>
    </source>
</reference>
<evidence type="ECO:0000313" key="4">
    <source>
        <dbReference type="Proteomes" id="UP000215914"/>
    </source>
</evidence>
<accession>A0A251SX93</accession>
<name>A0A251SX93_HELAN</name>
<dbReference type="EMBL" id="MNCJ02000328">
    <property type="protein sequence ID" value="KAF5775080.1"/>
    <property type="molecule type" value="Genomic_DNA"/>
</dbReference>
<feature type="region of interest" description="Disordered" evidence="1">
    <location>
        <begin position="321"/>
        <end position="349"/>
    </location>
</feature>
<gene>
    <name evidence="3" type="ORF">HannXRQ_Chr13g0420021</name>
    <name evidence="2" type="ORF">HanXRQr2_Chr13g0608031</name>
</gene>
<reference evidence="2 4" key="1">
    <citation type="journal article" date="2017" name="Nature">
        <title>The sunflower genome provides insights into oil metabolism, flowering and Asterid evolution.</title>
        <authorList>
            <person name="Badouin H."/>
            <person name="Gouzy J."/>
            <person name="Grassa C.J."/>
            <person name="Murat F."/>
            <person name="Staton S.E."/>
            <person name="Cottret L."/>
            <person name="Lelandais-Briere C."/>
            <person name="Owens G.L."/>
            <person name="Carrere S."/>
            <person name="Mayjonade B."/>
            <person name="Legrand L."/>
            <person name="Gill N."/>
            <person name="Kane N.C."/>
            <person name="Bowers J.E."/>
            <person name="Hubner S."/>
            <person name="Bellec A."/>
            <person name="Berard A."/>
            <person name="Berges H."/>
            <person name="Blanchet N."/>
            <person name="Boniface M.C."/>
            <person name="Brunel D."/>
            <person name="Catrice O."/>
            <person name="Chaidir N."/>
            <person name="Claudel C."/>
            <person name="Donnadieu C."/>
            <person name="Faraut T."/>
            <person name="Fievet G."/>
            <person name="Helmstetter N."/>
            <person name="King M."/>
            <person name="Knapp S.J."/>
            <person name="Lai Z."/>
            <person name="Le Paslier M.C."/>
            <person name="Lippi Y."/>
            <person name="Lorenzon L."/>
            <person name="Mandel J.R."/>
            <person name="Marage G."/>
            <person name="Marchand G."/>
            <person name="Marquand E."/>
            <person name="Bret-Mestries E."/>
            <person name="Morien E."/>
            <person name="Nambeesan S."/>
            <person name="Nguyen T."/>
            <person name="Pegot-Espagnet P."/>
            <person name="Pouilly N."/>
            <person name="Raftis F."/>
            <person name="Sallet E."/>
            <person name="Schiex T."/>
            <person name="Thomas J."/>
            <person name="Vandecasteele C."/>
            <person name="Vares D."/>
            <person name="Vear F."/>
            <person name="Vautrin S."/>
            <person name="Crespi M."/>
            <person name="Mangin B."/>
            <person name="Burke J.M."/>
            <person name="Salse J."/>
            <person name="Munos S."/>
            <person name="Vincourt P."/>
            <person name="Rieseberg L.H."/>
            <person name="Langlade N.B."/>
        </authorList>
    </citation>
    <scope>NUCLEOTIDE SEQUENCE [LARGE SCALE GENOMIC DNA]</scope>
    <source>
        <strain evidence="4">cv. SF193</strain>
        <tissue evidence="2">Leaves</tissue>
    </source>
</reference>
<dbReference type="Proteomes" id="UP000215914">
    <property type="component" value="Chromosome 13"/>
</dbReference>
<dbReference type="PANTHER" id="PTHR34460">
    <property type="entry name" value="VITELLOGENIN-LIKE PROTEIN"/>
    <property type="match status" value="1"/>
</dbReference>